<dbReference type="EMBL" id="JAQAGZ010000001">
    <property type="protein sequence ID" value="MCZ8510980.1"/>
    <property type="molecule type" value="Genomic_DNA"/>
</dbReference>
<comment type="caution">
    <text evidence="5">The sequence shown here is derived from an EMBL/GenBank/DDBJ whole genome shotgun (WGS) entry which is preliminary data.</text>
</comment>
<reference evidence="5 6" key="1">
    <citation type="submission" date="2022-12" db="EMBL/GenBank/DDBJ databases">
        <title>Draft genome sequence of Paenibacillus sp. dW9.</title>
        <authorList>
            <person name="Choi E.-W."/>
            <person name="Kim D.-U."/>
        </authorList>
    </citation>
    <scope>NUCLEOTIDE SEQUENCE [LARGE SCALE GENOMIC DNA]</scope>
    <source>
        <strain evidence="6">dW9</strain>
    </source>
</reference>
<evidence type="ECO:0000256" key="2">
    <source>
        <dbReference type="ARBA" id="ARBA00023125"/>
    </source>
</evidence>
<dbReference type="PANTHER" id="PTHR43280">
    <property type="entry name" value="ARAC-FAMILY TRANSCRIPTIONAL REGULATOR"/>
    <property type="match status" value="1"/>
</dbReference>
<dbReference type="PRINTS" id="PR00032">
    <property type="entry name" value="HTHARAC"/>
</dbReference>
<protein>
    <submittedName>
        <fullName evidence="5">Helix-turn-helix transcriptional regulator</fullName>
    </submittedName>
</protein>
<dbReference type="InterPro" id="IPR020449">
    <property type="entry name" value="Tscrpt_reg_AraC-type_HTH"/>
</dbReference>
<dbReference type="RefSeq" id="WP_269879353.1">
    <property type="nucleotide sequence ID" value="NZ_JAQAGZ010000001.1"/>
</dbReference>
<dbReference type="InterPro" id="IPR009057">
    <property type="entry name" value="Homeodomain-like_sf"/>
</dbReference>
<keyword evidence="1" id="KW-0805">Transcription regulation</keyword>
<keyword evidence="3" id="KW-0804">Transcription</keyword>
<evidence type="ECO:0000259" key="4">
    <source>
        <dbReference type="PROSITE" id="PS01124"/>
    </source>
</evidence>
<dbReference type="InterPro" id="IPR018060">
    <property type="entry name" value="HTH_AraC"/>
</dbReference>
<accession>A0ABT4Q275</accession>
<dbReference type="PANTHER" id="PTHR43280:SF10">
    <property type="entry name" value="REGULATORY PROTEIN POCR"/>
    <property type="match status" value="1"/>
</dbReference>
<dbReference type="Proteomes" id="UP001527882">
    <property type="component" value="Unassembled WGS sequence"/>
</dbReference>
<organism evidence="5 6">
    <name type="scientific">Paenibacillus gyeongsangnamensis</name>
    <dbReference type="NCBI Taxonomy" id="3388067"/>
    <lineage>
        <taxon>Bacteria</taxon>
        <taxon>Bacillati</taxon>
        <taxon>Bacillota</taxon>
        <taxon>Bacilli</taxon>
        <taxon>Bacillales</taxon>
        <taxon>Paenibacillaceae</taxon>
        <taxon>Paenibacillus</taxon>
    </lineage>
</organism>
<evidence type="ECO:0000313" key="5">
    <source>
        <dbReference type="EMBL" id="MCZ8510980.1"/>
    </source>
</evidence>
<evidence type="ECO:0000256" key="3">
    <source>
        <dbReference type="ARBA" id="ARBA00023163"/>
    </source>
</evidence>
<feature type="domain" description="HTH araC/xylS-type" evidence="4">
    <location>
        <begin position="111"/>
        <end position="209"/>
    </location>
</feature>
<dbReference type="PROSITE" id="PS00041">
    <property type="entry name" value="HTH_ARAC_FAMILY_1"/>
    <property type="match status" value="1"/>
</dbReference>
<proteinExistence type="predicted"/>
<dbReference type="SMART" id="SM00342">
    <property type="entry name" value="HTH_ARAC"/>
    <property type="match status" value="1"/>
</dbReference>
<dbReference type="Pfam" id="PF12833">
    <property type="entry name" value="HTH_18"/>
    <property type="match status" value="1"/>
</dbReference>
<gene>
    <name evidence="5" type="ORF">O9H85_00720</name>
</gene>
<name>A0ABT4Q275_9BACL</name>
<sequence>MKATNRNPSFFMRMRGWNKREHAYSGIRINEHPMEQQTRMLFLCRLLAQLIKHPQDAGMSSGQLSDHRLIKRMQELTNRGEMERWFQLHILQPVMDWMDQIRSQKSKSISQAILQYIESEYDTDLTLESIASQLHYHHKYLSKVSHLETGVTFSDYLTRYRIMSAKKLLLETDLLVGEIAERMQFGNSSNFIRAFKREEGMTPKQYRDQFT</sequence>
<dbReference type="PROSITE" id="PS01124">
    <property type="entry name" value="HTH_ARAC_FAMILY_2"/>
    <property type="match status" value="1"/>
</dbReference>
<dbReference type="InterPro" id="IPR018062">
    <property type="entry name" value="HTH_AraC-typ_CS"/>
</dbReference>
<dbReference type="Gene3D" id="1.10.10.60">
    <property type="entry name" value="Homeodomain-like"/>
    <property type="match status" value="2"/>
</dbReference>
<evidence type="ECO:0000256" key="1">
    <source>
        <dbReference type="ARBA" id="ARBA00023015"/>
    </source>
</evidence>
<keyword evidence="2" id="KW-0238">DNA-binding</keyword>
<evidence type="ECO:0000313" key="6">
    <source>
        <dbReference type="Proteomes" id="UP001527882"/>
    </source>
</evidence>
<keyword evidence="6" id="KW-1185">Reference proteome</keyword>
<dbReference type="SUPFAM" id="SSF46689">
    <property type="entry name" value="Homeodomain-like"/>
    <property type="match status" value="2"/>
</dbReference>